<feature type="chain" id="PRO_5007232753" evidence="2">
    <location>
        <begin position="21"/>
        <end position="438"/>
    </location>
</feature>
<dbReference type="PANTHER" id="PTHR37944:SF1">
    <property type="entry name" value="PORIN B"/>
    <property type="match status" value="1"/>
</dbReference>
<dbReference type="AlphaFoldDB" id="W0SN06"/>
<name>W0SN06_9PROT</name>
<dbReference type="GO" id="GO:0016020">
    <property type="term" value="C:membrane"/>
    <property type="evidence" value="ECO:0007669"/>
    <property type="project" value="InterPro"/>
</dbReference>
<dbReference type="KEGG" id="shd:SUTH_03428"/>
<dbReference type="STRING" id="1223802.SUTH_03428"/>
<reference evidence="3 4" key="1">
    <citation type="journal article" date="2014" name="Syst. Appl. Microbiol.">
        <title>Complete genomes of freshwater sulfur oxidizers Sulfuricella denitrificans skB26 and Sulfuritalea hydrogenivorans sk43H: genetic insights into the sulfur oxidation pathway of betaproteobacteria.</title>
        <authorList>
            <person name="Watanabe T."/>
            <person name="Kojima H."/>
            <person name="Fukui M."/>
        </authorList>
    </citation>
    <scope>NUCLEOTIDE SEQUENCE [LARGE SCALE GENOMIC DNA]</scope>
    <source>
        <strain evidence="3">DSM22779</strain>
    </source>
</reference>
<keyword evidence="4" id="KW-1185">Reference proteome</keyword>
<protein>
    <submittedName>
        <fullName evidence="3">Carbohydrate-selective porin OprB</fullName>
    </submittedName>
</protein>
<feature type="signal peptide" evidence="2">
    <location>
        <begin position="1"/>
        <end position="20"/>
    </location>
</feature>
<sequence>MRKRIAGIGLLAGLAFPAAAETAPDFAGTTLTGDWNGARSEWWQRGLALEAGLKLDSLHNRGGTRDGGQTVTHLELKLRADLEKLLGWNNAVAYLNTDTDGGAGINARRTGSLMGVSNIEVPVPTTRLFHAWLQKGFLDDRFSVLAGIYPIDSEFFAMDSAATLLHPAYGTPADLALTNAPSVFNNAAFGIRTKWLSENRTWYAMGALMDGVPNDPARPRATAIRFAKGDGAFVIGEIGWTPLEAGHAFEPVDPARVRPSPEIAAHEKYGGLSKYAIGFWRYGNRVADQLDVDALGNPVQRRSQGGYLLAERTLFSLGGDAGRDVTAFGRYSFNSGHSIAIDRMWNLGLRVRGPFPDRPDDSIAIGWTRSRLAPKWRAVQQADGTDTAAAEEAFEITWRAAITPWFALQPNLQHVRHPGGTSAARNATLIGARIELTF</sequence>
<evidence type="ECO:0000313" key="4">
    <source>
        <dbReference type="Proteomes" id="UP000031637"/>
    </source>
</evidence>
<dbReference type="GO" id="GO:0015288">
    <property type="term" value="F:porin activity"/>
    <property type="evidence" value="ECO:0007669"/>
    <property type="project" value="InterPro"/>
</dbReference>
<dbReference type="PANTHER" id="PTHR37944">
    <property type="entry name" value="PORIN B"/>
    <property type="match status" value="1"/>
</dbReference>
<dbReference type="EMBL" id="AP012547">
    <property type="protein sequence ID" value="BAO31198.1"/>
    <property type="molecule type" value="Genomic_DNA"/>
</dbReference>
<dbReference type="InterPro" id="IPR007049">
    <property type="entry name" value="Carb-sel_porin_OprB"/>
</dbReference>
<dbReference type="GO" id="GO:0008643">
    <property type="term" value="P:carbohydrate transport"/>
    <property type="evidence" value="ECO:0007669"/>
    <property type="project" value="InterPro"/>
</dbReference>
<accession>W0SN06</accession>
<comment type="similarity">
    <text evidence="1 2">Belongs to the OprB family.</text>
</comment>
<dbReference type="InterPro" id="IPR038673">
    <property type="entry name" value="OprB_sf"/>
</dbReference>
<evidence type="ECO:0000256" key="1">
    <source>
        <dbReference type="ARBA" id="ARBA00008769"/>
    </source>
</evidence>
<proteinExistence type="inferred from homology"/>
<gene>
    <name evidence="3" type="ORF">SUTH_03428</name>
</gene>
<organism evidence="3 4">
    <name type="scientific">Sulfuritalea hydrogenivorans sk43H</name>
    <dbReference type="NCBI Taxonomy" id="1223802"/>
    <lineage>
        <taxon>Bacteria</taxon>
        <taxon>Pseudomonadati</taxon>
        <taxon>Pseudomonadota</taxon>
        <taxon>Betaproteobacteria</taxon>
        <taxon>Nitrosomonadales</taxon>
        <taxon>Sterolibacteriaceae</taxon>
        <taxon>Sulfuritalea</taxon>
    </lineage>
</organism>
<dbReference type="RefSeq" id="WP_171817399.1">
    <property type="nucleotide sequence ID" value="NZ_AP012547.1"/>
</dbReference>
<evidence type="ECO:0000256" key="2">
    <source>
        <dbReference type="RuleBase" id="RU363072"/>
    </source>
</evidence>
<evidence type="ECO:0000313" key="3">
    <source>
        <dbReference type="EMBL" id="BAO31198.1"/>
    </source>
</evidence>
<dbReference type="Gene3D" id="2.40.160.180">
    <property type="entry name" value="Carbohydrate-selective porin OprB"/>
    <property type="match status" value="1"/>
</dbReference>
<dbReference type="InterPro" id="IPR052932">
    <property type="entry name" value="OprB_Porin"/>
</dbReference>
<dbReference type="Proteomes" id="UP000031637">
    <property type="component" value="Chromosome"/>
</dbReference>
<dbReference type="Pfam" id="PF04966">
    <property type="entry name" value="OprB"/>
    <property type="match status" value="1"/>
</dbReference>
<keyword evidence="2" id="KW-0732">Signal</keyword>
<dbReference type="HOGENOM" id="CLU_029684_3_1_4"/>